<dbReference type="InterPro" id="IPR008284">
    <property type="entry name" value="MoCF_biosynth_CS"/>
</dbReference>
<dbReference type="Gene3D" id="3.90.105.10">
    <property type="entry name" value="Molybdopterin biosynthesis moea protein, domain 2"/>
    <property type="match status" value="1"/>
</dbReference>
<evidence type="ECO:0000256" key="2">
    <source>
        <dbReference type="ARBA" id="ARBA00005046"/>
    </source>
</evidence>
<evidence type="ECO:0000313" key="9">
    <source>
        <dbReference type="Proteomes" id="UP001500359"/>
    </source>
</evidence>
<accession>A0ABP3X1E6</accession>
<sequence>MQCGCDAPGLMPIEQAKQIIWQTIKPVTETQLCALNCALDRIVASDIISPINVPAFDNSAMDGYALRYQDLDKSKTFKQVGKSFAGKPFSGALGEGECVRIMTGAEIPDGANTVVMQENTQAVGSTISILGEVKLGEAIRPAGGDISQGSILLKAGKRITAIDIGLLASVGLAQLNVYRKIKVAVFSTGDELLVAGKQPQPGHIYDSNGPMLVAMLNRLDAEVLDLGIIVDDRQSIANAFKQAAEFADCVITSGGVSVGEADYTRDILTETGQVDFWKLAIKPGKPLAFGRLGKCIFFGLPGNPVSAAVTFEQIAAPALLLLAGGDVQPSLALTAKTRDGFRKKPGRTDFQRAYCHTDKNGQLWVESLGSQSSGVLSGFSTSNCYAVLENQRGRVVAGEQVSISLFDRILT</sequence>
<keyword evidence="6" id="KW-0500">Molybdenum</keyword>
<dbReference type="Pfam" id="PF00994">
    <property type="entry name" value="MoCF_biosynth"/>
    <property type="match status" value="1"/>
</dbReference>
<name>A0ABP3X1E6_9ALTE</name>
<dbReference type="InterPro" id="IPR005111">
    <property type="entry name" value="MoeA_C_domain_IV"/>
</dbReference>
<keyword evidence="6" id="KW-0808">Transferase</keyword>
<dbReference type="Proteomes" id="UP001500359">
    <property type="component" value="Unassembled WGS sequence"/>
</dbReference>
<reference evidence="9" key="1">
    <citation type="journal article" date="2019" name="Int. J. Syst. Evol. Microbiol.">
        <title>The Global Catalogue of Microorganisms (GCM) 10K type strain sequencing project: providing services to taxonomists for standard genome sequencing and annotation.</title>
        <authorList>
            <consortium name="The Broad Institute Genomics Platform"/>
            <consortium name="The Broad Institute Genome Sequencing Center for Infectious Disease"/>
            <person name="Wu L."/>
            <person name="Ma J."/>
        </authorList>
    </citation>
    <scope>NUCLEOTIDE SEQUENCE [LARGE SCALE GENOMIC DNA]</scope>
    <source>
        <strain evidence="9">JCM 15896</strain>
    </source>
</reference>
<dbReference type="PANTHER" id="PTHR10192:SF5">
    <property type="entry name" value="GEPHYRIN"/>
    <property type="match status" value="1"/>
</dbReference>
<dbReference type="PROSITE" id="PS01079">
    <property type="entry name" value="MOCF_BIOSYNTHESIS_2"/>
    <property type="match status" value="1"/>
</dbReference>
<comment type="cofactor">
    <cofactor evidence="6">
        <name>Mg(2+)</name>
        <dbReference type="ChEBI" id="CHEBI:18420"/>
    </cofactor>
</comment>
<dbReference type="EMBL" id="BAAAFD010000011">
    <property type="protein sequence ID" value="GAA0859272.1"/>
    <property type="molecule type" value="Genomic_DNA"/>
</dbReference>
<dbReference type="RefSeq" id="WP_343861821.1">
    <property type="nucleotide sequence ID" value="NZ_BAAAFD010000011.1"/>
</dbReference>
<evidence type="ECO:0000256" key="3">
    <source>
        <dbReference type="ARBA" id="ARBA00010763"/>
    </source>
</evidence>
<feature type="domain" description="MoaB/Mog" evidence="7">
    <location>
        <begin position="184"/>
        <end position="321"/>
    </location>
</feature>
<organism evidence="8 9">
    <name type="scientific">Aliiglaciecola litoralis</name>
    <dbReference type="NCBI Taxonomy" id="582857"/>
    <lineage>
        <taxon>Bacteria</taxon>
        <taxon>Pseudomonadati</taxon>
        <taxon>Pseudomonadota</taxon>
        <taxon>Gammaproteobacteria</taxon>
        <taxon>Alteromonadales</taxon>
        <taxon>Alteromonadaceae</taxon>
        <taxon>Aliiglaciecola</taxon>
    </lineage>
</organism>
<dbReference type="EC" id="2.10.1.1" evidence="6"/>
<dbReference type="InterPro" id="IPR038987">
    <property type="entry name" value="MoeA-like"/>
</dbReference>
<evidence type="ECO:0000259" key="7">
    <source>
        <dbReference type="SMART" id="SM00852"/>
    </source>
</evidence>
<comment type="catalytic activity">
    <reaction evidence="5">
        <text>adenylyl-molybdopterin + molybdate = Mo-molybdopterin + AMP + H(+)</text>
        <dbReference type="Rhea" id="RHEA:35047"/>
        <dbReference type="ChEBI" id="CHEBI:15378"/>
        <dbReference type="ChEBI" id="CHEBI:36264"/>
        <dbReference type="ChEBI" id="CHEBI:62727"/>
        <dbReference type="ChEBI" id="CHEBI:71302"/>
        <dbReference type="ChEBI" id="CHEBI:456215"/>
        <dbReference type="EC" id="2.10.1.1"/>
    </reaction>
</comment>
<dbReference type="InterPro" id="IPR036135">
    <property type="entry name" value="MoeA_linker/N_sf"/>
</dbReference>
<evidence type="ECO:0000256" key="1">
    <source>
        <dbReference type="ARBA" id="ARBA00002901"/>
    </source>
</evidence>
<dbReference type="Gene3D" id="2.40.340.10">
    <property type="entry name" value="MoeA, C-terminal, domain IV"/>
    <property type="match status" value="1"/>
</dbReference>
<dbReference type="SMART" id="SM00852">
    <property type="entry name" value="MoCF_biosynth"/>
    <property type="match status" value="1"/>
</dbReference>
<dbReference type="SUPFAM" id="SSF53218">
    <property type="entry name" value="Molybdenum cofactor biosynthesis proteins"/>
    <property type="match status" value="1"/>
</dbReference>
<evidence type="ECO:0000256" key="6">
    <source>
        <dbReference type="RuleBase" id="RU365090"/>
    </source>
</evidence>
<dbReference type="SUPFAM" id="SSF63882">
    <property type="entry name" value="MoeA N-terminal region -like"/>
    <property type="match status" value="1"/>
</dbReference>
<keyword evidence="6" id="KW-0479">Metal-binding</keyword>
<dbReference type="SUPFAM" id="SSF63867">
    <property type="entry name" value="MoeA C-terminal domain-like"/>
    <property type="match status" value="1"/>
</dbReference>
<evidence type="ECO:0000256" key="4">
    <source>
        <dbReference type="ARBA" id="ARBA00023150"/>
    </source>
</evidence>
<keyword evidence="6" id="KW-0460">Magnesium</keyword>
<comment type="caution">
    <text evidence="8">The sequence shown here is derived from an EMBL/GenBank/DDBJ whole genome shotgun (WGS) entry which is preliminary data.</text>
</comment>
<gene>
    <name evidence="8" type="primary">moeA</name>
    <name evidence="8" type="ORF">GCM10009114_32110</name>
</gene>
<dbReference type="Pfam" id="PF03453">
    <property type="entry name" value="MoeA_N"/>
    <property type="match status" value="1"/>
</dbReference>
<comment type="pathway">
    <text evidence="2 6">Cofactor biosynthesis; molybdopterin biosynthesis.</text>
</comment>
<proteinExistence type="inferred from homology"/>
<dbReference type="Gene3D" id="2.170.190.11">
    <property type="entry name" value="Molybdopterin biosynthesis moea protein, domain 3"/>
    <property type="match status" value="1"/>
</dbReference>
<dbReference type="Gene3D" id="3.40.980.10">
    <property type="entry name" value="MoaB/Mog-like domain"/>
    <property type="match status" value="1"/>
</dbReference>
<dbReference type="InterPro" id="IPR036425">
    <property type="entry name" value="MoaB/Mog-like_dom_sf"/>
</dbReference>
<dbReference type="InterPro" id="IPR001453">
    <property type="entry name" value="MoaB/Mog_dom"/>
</dbReference>
<dbReference type="InterPro" id="IPR005110">
    <property type="entry name" value="MoeA_linker/N"/>
</dbReference>
<dbReference type="PANTHER" id="PTHR10192">
    <property type="entry name" value="MOLYBDOPTERIN BIOSYNTHESIS PROTEIN"/>
    <property type="match status" value="1"/>
</dbReference>
<keyword evidence="4 6" id="KW-0501">Molybdenum cofactor biosynthesis</keyword>
<comment type="similarity">
    <text evidence="3 6">Belongs to the MoeA family.</text>
</comment>
<comment type="function">
    <text evidence="1 6">Catalyzes the insertion of molybdate into adenylated molybdopterin with the concomitant release of AMP.</text>
</comment>
<evidence type="ECO:0000256" key="5">
    <source>
        <dbReference type="ARBA" id="ARBA00047317"/>
    </source>
</evidence>
<dbReference type="InterPro" id="IPR036688">
    <property type="entry name" value="MoeA_C_domain_IV_sf"/>
</dbReference>
<keyword evidence="9" id="KW-1185">Reference proteome</keyword>
<dbReference type="Pfam" id="PF03454">
    <property type="entry name" value="MoeA_C"/>
    <property type="match status" value="1"/>
</dbReference>
<dbReference type="CDD" id="cd00887">
    <property type="entry name" value="MoeA"/>
    <property type="match status" value="1"/>
</dbReference>
<evidence type="ECO:0000313" key="8">
    <source>
        <dbReference type="EMBL" id="GAA0859272.1"/>
    </source>
</evidence>
<protein>
    <recommendedName>
        <fullName evidence="6">Molybdopterin molybdenumtransferase</fullName>
        <ecNumber evidence="6">2.10.1.1</ecNumber>
    </recommendedName>
</protein>
<dbReference type="NCBIfam" id="NF045515">
    <property type="entry name" value="Glp_gephyrin"/>
    <property type="match status" value="1"/>
</dbReference>
<dbReference type="NCBIfam" id="TIGR00177">
    <property type="entry name" value="molyb_syn"/>
    <property type="match status" value="1"/>
</dbReference>